<dbReference type="PANTHER" id="PTHR12215">
    <property type="entry name" value="PHOSPHOPANTETHEINE TRANSFERASE"/>
    <property type="match status" value="1"/>
</dbReference>
<evidence type="ECO:0000256" key="2">
    <source>
        <dbReference type="ARBA" id="ARBA00022679"/>
    </source>
</evidence>
<gene>
    <name evidence="5" type="ORF">CQ022_13725</name>
    <name evidence="6" type="ORF">CQ033_12625</name>
</gene>
<protein>
    <submittedName>
        <fullName evidence="5">4-phosphopantetheinyl transferase</fullName>
    </submittedName>
</protein>
<dbReference type="GO" id="GO:0008897">
    <property type="term" value="F:holo-[acyl-carrier-protein] synthase activity"/>
    <property type="evidence" value="ECO:0007669"/>
    <property type="project" value="InterPro"/>
</dbReference>
<evidence type="ECO:0000259" key="3">
    <source>
        <dbReference type="Pfam" id="PF01648"/>
    </source>
</evidence>
<evidence type="ECO:0000256" key="1">
    <source>
        <dbReference type="ARBA" id="ARBA00010990"/>
    </source>
</evidence>
<dbReference type="InterPro" id="IPR008278">
    <property type="entry name" value="4-PPantetheinyl_Trfase_dom"/>
</dbReference>
<dbReference type="AlphaFoldDB" id="A0A2S9CRP2"/>
<evidence type="ECO:0000259" key="4">
    <source>
        <dbReference type="Pfam" id="PF22624"/>
    </source>
</evidence>
<dbReference type="GO" id="GO:0019878">
    <property type="term" value="P:lysine biosynthetic process via aminoadipic acid"/>
    <property type="evidence" value="ECO:0007669"/>
    <property type="project" value="TreeGrafter"/>
</dbReference>
<dbReference type="EMBL" id="PCPH01000003">
    <property type="protein sequence ID" value="PRB89423.1"/>
    <property type="molecule type" value="Genomic_DNA"/>
</dbReference>
<accession>A0A2S9CRP2</accession>
<comment type="caution">
    <text evidence="5">The sequence shown here is derived from an EMBL/GenBank/DDBJ whole genome shotgun (WGS) entry which is preliminary data.</text>
</comment>
<proteinExistence type="inferred from homology"/>
<comment type="similarity">
    <text evidence="1">Belongs to the P-Pant transferase superfamily. Gsp/Sfp/HetI/AcpT family.</text>
</comment>
<sequence>MIILYTFISEANHQPLLDRYLPVFSQESKQNILRYRRWQDAQLSLLGKVLLEYGLKTYYNISDIETDVLTNKKPYLKGNDLHFNISHSKNLVTCAIAEYSLGIDVEFNDQKISYQDFIFQMTDKELQEIQNSEDKMKQFFMYWTRKEAVIKAHGAGMILPLDSFEIINNECHIVGEKFFTKEIFIHKEYHSCIASSDQKIKEVMPIIKYIEEDILL</sequence>
<feature type="domain" description="4'-phosphopantetheinyl transferase" evidence="3">
    <location>
        <begin position="100"/>
        <end position="189"/>
    </location>
</feature>
<dbReference type="Proteomes" id="UP000238325">
    <property type="component" value="Unassembled WGS sequence"/>
</dbReference>
<dbReference type="OrthoDB" id="9808281at2"/>
<dbReference type="InterPro" id="IPR050559">
    <property type="entry name" value="P-Pant_transferase_sf"/>
</dbReference>
<keyword evidence="7" id="KW-1185">Reference proteome</keyword>
<evidence type="ECO:0000313" key="8">
    <source>
        <dbReference type="Proteomes" id="UP000238534"/>
    </source>
</evidence>
<dbReference type="SUPFAM" id="SSF56214">
    <property type="entry name" value="4'-phosphopantetheinyl transferase"/>
    <property type="match status" value="2"/>
</dbReference>
<dbReference type="RefSeq" id="WP_105682934.1">
    <property type="nucleotide sequence ID" value="NZ_JBBGZD010000002.1"/>
</dbReference>
<name>A0A2S9CRP2_CHRCI</name>
<keyword evidence="2 5" id="KW-0808">Transferase</keyword>
<reference evidence="7 8" key="1">
    <citation type="submission" date="2017-09" db="EMBL/GenBank/DDBJ databases">
        <title>Genomic, metabolic, and phenotypic characteristics of bacterial isolates from the natural microbiome of the model nematode Caenorhabditis elegans.</title>
        <authorList>
            <person name="Zimmermann J."/>
            <person name="Obeng N."/>
            <person name="Yang W."/>
            <person name="Obeng O."/>
            <person name="Kissoyan K."/>
            <person name="Pees B."/>
            <person name="Dirksen P."/>
            <person name="Hoppner M."/>
            <person name="Franke A."/>
            <person name="Rosenstiel P."/>
            <person name="Leippe M."/>
            <person name="Dierking K."/>
            <person name="Kaleta C."/>
            <person name="Schulenburg H."/>
        </authorList>
    </citation>
    <scope>NUCLEOTIDE SEQUENCE [LARGE SCALE GENOMIC DNA]</scope>
    <source>
        <strain evidence="5 8">MYb25</strain>
        <strain evidence="6 7">MYb44</strain>
    </source>
</reference>
<dbReference type="EMBL" id="PCPP01000002">
    <property type="protein sequence ID" value="PRB83181.1"/>
    <property type="molecule type" value="Genomic_DNA"/>
</dbReference>
<dbReference type="Pfam" id="PF22624">
    <property type="entry name" value="AASDHPPT_N"/>
    <property type="match status" value="1"/>
</dbReference>
<dbReference type="GO" id="GO:0000287">
    <property type="term" value="F:magnesium ion binding"/>
    <property type="evidence" value="ECO:0007669"/>
    <property type="project" value="InterPro"/>
</dbReference>
<evidence type="ECO:0000313" key="7">
    <source>
        <dbReference type="Proteomes" id="UP000238325"/>
    </source>
</evidence>
<dbReference type="InterPro" id="IPR037143">
    <property type="entry name" value="4-PPantetheinyl_Trfase_dom_sf"/>
</dbReference>
<feature type="domain" description="4'-phosphopantetheinyl transferase N-terminal" evidence="4">
    <location>
        <begin position="22"/>
        <end position="95"/>
    </location>
</feature>
<dbReference type="Pfam" id="PF01648">
    <property type="entry name" value="ACPS"/>
    <property type="match status" value="1"/>
</dbReference>
<dbReference type="Proteomes" id="UP000238534">
    <property type="component" value="Unassembled WGS sequence"/>
</dbReference>
<dbReference type="InterPro" id="IPR055066">
    <property type="entry name" value="AASDHPPT_N"/>
</dbReference>
<evidence type="ECO:0000313" key="6">
    <source>
        <dbReference type="EMBL" id="PRB89423.1"/>
    </source>
</evidence>
<evidence type="ECO:0000313" key="5">
    <source>
        <dbReference type="EMBL" id="PRB83181.1"/>
    </source>
</evidence>
<dbReference type="Gene3D" id="3.90.470.20">
    <property type="entry name" value="4'-phosphopantetheinyl transferase domain"/>
    <property type="match status" value="2"/>
</dbReference>
<organism evidence="5 8">
    <name type="scientific">Chryseobacterium culicis</name>
    <dbReference type="NCBI Taxonomy" id="680127"/>
    <lineage>
        <taxon>Bacteria</taxon>
        <taxon>Pseudomonadati</taxon>
        <taxon>Bacteroidota</taxon>
        <taxon>Flavobacteriia</taxon>
        <taxon>Flavobacteriales</taxon>
        <taxon>Weeksellaceae</taxon>
        <taxon>Chryseobacterium group</taxon>
        <taxon>Chryseobacterium</taxon>
    </lineage>
</organism>
<dbReference type="PANTHER" id="PTHR12215:SF10">
    <property type="entry name" value="L-AMINOADIPATE-SEMIALDEHYDE DEHYDROGENASE-PHOSPHOPANTETHEINYL TRANSFERASE"/>
    <property type="match status" value="1"/>
</dbReference>
<dbReference type="GO" id="GO:0005829">
    <property type="term" value="C:cytosol"/>
    <property type="evidence" value="ECO:0007669"/>
    <property type="project" value="TreeGrafter"/>
</dbReference>